<reference evidence="1 2" key="1">
    <citation type="submission" date="2023-03" db="EMBL/GenBank/DDBJ databases">
        <title>Genome insight into feeding habits of ladybird beetles.</title>
        <authorList>
            <person name="Li H.-S."/>
            <person name="Huang Y.-H."/>
            <person name="Pang H."/>
        </authorList>
    </citation>
    <scope>NUCLEOTIDE SEQUENCE [LARGE SCALE GENOMIC DNA]</scope>
    <source>
        <strain evidence="1">SYSU_2023b</strain>
        <tissue evidence="1">Whole body</tissue>
    </source>
</reference>
<dbReference type="Proteomes" id="UP001431783">
    <property type="component" value="Unassembled WGS sequence"/>
</dbReference>
<sequence length="141" mass="16500">MQKPVNQVFLDKIHSNESLRIFNDQCNEELSRLKKIQVGNTNVTLDVILKSFNTASAKYSRNSEILEWFQNFELAQYKIFGALLNRHFKEVEEYGYTWIYSTRIQNPSIEFIFSLKSAPGLSSLEALNPRSLFNRRKFLIA</sequence>
<gene>
    <name evidence="1" type="ORF">WA026_001612</name>
</gene>
<evidence type="ECO:0000313" key="1">
    <source>
        <dbReference type="EMBL" id="KAK9883436.1"/>
    </source>
</evidence>
<accession>A0AAW1UIJ5</accession>
<comment type="caution">
    <text evidence="1">The sequence shown here is derived from an EMBL/GenBank/DDBJ whole genome shotgun (WGS) entry which is preliminary data.</text>
</comment>
<name>A0AAW1UIJ5_9CUCU</name>
<keyword evidence="2" id="KW-1185">Reference proteome</keyword>
<dbReference type="EMBL" id="JARQZJ010000091">
    <property type="protein sequence ID" value="KAK9883436.1"/>
    <property type="molecule type" value="Genomic_DNA"/>
</dbReference>
<proteinExistence type="predicted"/>
<protein>
    <submittedName>
        <fullName evidence="1">Uncharacterized protein</fullName>
    </submittedName>
</protein>
<organism evidence="1 2">
    <name type="scientific">Henosepilachna vigintioctopunctata</name>
    <dbReference type="NCBI Taxonomy" id="420089"/>
    <lineage>
        <taxon>Eukaryota</taxon>
        <taxon>Metazoa</taxon>
        <taxon>Ecdysozoa</taxon>
        <taxon>Arthropoda</taxon>
        <taxon>Hexapoda</taxon>
        <taxon>Insecta</taxon>
        <taxon>Pterygota</taxon>
        <taxon>Neoptera</taxon>
        <taxon>Endopterygota</taxon>
        <taxon>Coleoptera</taxon>
        <taxon>Polyphaga</taxon>
        <taxon>Cucujiformia</taxon>
        <taxon>Coccinelloidea</taxon>
        <taxon>Coccinellidae</taxon>
        <taxon>Epilachninae</taxon>
        <taxon>Epilachnini</taxon>
        <taxon>Henosepilachna</taxon>
    </lineage>
</organism>
<dbReference type="AlphaFoldDB" id="A0AAW1UIJ5"/>
<evidence type="ECO:0000313" key="2">
    <source>
        <dbReference type="Proteomes" id="UP001431783"/>
    </source>
</evidence>